<dbReference type="Proteomes" id="UP000005387">
    <property type="component" value="Unassembled WGS sequence"/>
</dbReference>
<gene>
    <name evidence="6" type="ORF">PaecuDRAFT_0231</name>
</gene>
<evidence type="ECO:0000256" key="1">
    <source>
        <dbReference type="ARBA" id="ARBA00024353"/>
    </source>
</evidence>
<accession>E0I356</accession>
<dbReference type="AlphaFoldDB" id="E0I356"/>
<feature type="domain" description="Putative zinc-finger" evidence="5">
    <location>
        <begin position="3"/>
        <end position="37"/>
    </location>
</feature>
<keyword evidence="4" id="KW-0812">Transmembrane</keyword>
<proteinExistence type="inferred from homology"/>
<dbReference type="EMBL" id="AEDD01000001">
    <property type="protein sequence ID" value="EFM12720.1"/>
    <property type="molecule type" value="Genomic_DNA"/>
</dbReference>
<dbReference type="OrthoDB" id="2381690at2"/>
<dbReference type="Pfam" id="PF13490">
    <property type="entry name" value="zf-HC2"/>
    <property type="match status" value="1"/>
</dbReference>
<feature type="compositionally biased region" description="Basic and acidic residues" evidence="3">
    <location>
        <begin position="173"/>
        <end position="185"/>
    </location>
</feature>
<dbReference type="InterPro" id="IPR041916">
    <property type="entry name" value="Anti_sigma_zinc_sf"/>
</dbReference>
<feature type="transmembrane region" description="Helical" evidence="4">
    <location>
        <begin position="111"/>
        <end position="133"/>
    </location>
</feature>
<evidence type="ECO:0000256" key="2">
    <source>
        <dbReference type="ARBA" id="ARBA00024438"/>
    </source>
</evidence>
<dbReference type="InterPro" id="IPR027383">
    <property type="entry name" value="Znf_put"/>
</dbReference>
<evidence type="ECO:0000259" key="5">
    <source>
        <dbReference type="Pfam" id="PF13490"/>
    </source>
</evidence>
<evidence type="ECO:0000313" key="7">
    <source>
        <dbReference type="Proteomes" id="UP000005387"/>
    </source>
</evidence>
<name>E0I356_9BACL</name>
<keyword evidence="4" id="KW-0472">Membrane</keyword>
<evidence type="ECO:0000256" key="3">
    <source>
        <dbReference type="SAM" id="MobiDB-lite"/>
    </source>
</evidence>
<evidence type="ECO:0000256" key="4">
    <source>
        <dbReference type="SAM" id="Phobius"/>
    </source>
</evidence>
<feature type="region of interest" description="Disordered" evidence="3">
    <location>
        <begin position="78"/>
        <end position="103"/>
    </location>
</feature>
<protein>
    <recommendedName>
        <fullName evidence="2">Anti-sigma-W factor RsiW</fullName>
    </recommendedName>
</protein>
<dbReference type="Gene3D" id="1.10.10.1320">
    <property type="entry name" value="Anti-sigma factor, zinc-finger domain"/>
    <property type="match status" value="1"/>
</dbReference>
<dbReference type="SUPFAM" id="SSF82171">
    <property type="entry name" value="DPP6 N-terminal domain-like"/>
    <property type="match status" value="1"/>
</dbReference>
<organism evidence="6 7">
    <name type="scientific">Paenibacillus curdlanolyticus YK9</name>
    <dbReference type="NCBI Taxonomy" id="717606"/>
    <lineage>
        <taxon>Bacteria</taxon>
        <taxon>Bacillati</taxon>
        <taxon>Bacillota</taxon>
        <taxon>Bacilli</taxon>
        <taxon>Bacillales</taxon>
        <taxon>Paenibacillaceae</taxon>
        <taxon>Paenibacillus</taxon>
    </lineage>
</organism>
<dbReference type="eggNOG" id="COG5660">
    <property type="taxonomic scope" value="Bacteria"/>
</dbReference>
<feature type="region of interest" description="Disordered" evidence="3">
    <location>
        <begin position="141"/>
        <end position="224"/>
    </location>
</feature>
<dbReference type="RefSeq" id="WP_006036249.1">
    <property type="nucleotide sequence ID" value="NZ_AEDD01000001.1"/>
</dbReference>
<reference evidence="6 7" key="1">
    <citation type="submission" date="2010-07" db="EMBL/GenBank/DDBJ databases">
        <title>The draft genome of Paenibacillus curdlanolyticus YK9.</title>
        <authorList>
            <consortium name="US DOE Joint Genome Institute (JGI-PGF)"/>
            <person name="Lucas S."/>
            <person name="Copeland A."/>
            <person name="Lapidus A."/>
            <person name="Cheng J.-F."/>
            <person name="Bruce D."/>
            <person name="Goodwin L."/>
            <person name="Pitluck S."/>
            <person name="Land M.L."/>
            <person name="Hauser L."/>
            <person name="Chang Y.-J."/>
            <person name="Jeffries C."/>
            <person name="Anderson I.J."/>
            <person name="Johnson E."/>
            <person name="Loganathan U."/>
            <person name="Mulhopadhyay B."/>
            <person name="Kyrpides N."/>
            <person name="Woyke T.J."/>
        </authorList>
    </citation>
    <scope>NUCLEOTIDE SEQUENCE [LARGE SCALE GENOMIC DNA]</scope>
    <source>
        <strain evidence="6 7">YK9</strain>
    </source>
</reference>
<dbReference type="STRING" id="717606.PaecuDRAFT_0231"/>
<feature type="compositionally biased region" description="Low complexity" evidence="3">
    <location>
        <begin position="145"/>
        <end position="156"/>
    </location>
</feature>
<sequence length="370" mass="39740">MTCQEVMDFMQRQLDGDLNENEAEILTAHTRHCSDCADMFDRLKRLSTELESLPKVVPAFSIVDSIMPQLDQIEIASAEPKQPEAEGDTEVSQPASRRAPRRREGGWFKRVSWPAVSGVVAAGIVAGLFLVMYNPIQPNMESKSDTASTESTAASDVAPKTAVDETLTISQDDVQKTTNDTEVRTESPSSFGGSGDATGDRPLVGAPKVSESEQRIGTAGTSGQNKIEKVTPYADDPADQDEYTPSYKEIAPLAPADESTSDSKSVSAIVKNQYGQAMSIMSDGAASTSAVSNVTNSPDGLYSAAIMEGAIYIYTIQEGTVMYEGVKHAGETSNVSWSDDSKVLFFEVKDADGQTTHYKVDTATWSASKV</sequence>
<evidence type="ECO:0000313" key="6">
    <source>
        <dbReference type="EMBL" id="EFM12720.1"/>
    </source>
</evidence>
<keyword evidence="4" id="KW-1133">Transmembrane helix</keyword>
<keyword evidence="7" id="KW-1185">Reference proteome</keyword>
<comment type="similarity">
    <text evidence="1">Belongs to the zinc-associated anti-sigma factor (ZAS) superfamily. Anti-sigma-W factor family.</text>
</comment>